<dbReference type="RefSeq" id="WP_132698889.1">
    <property type="nucleotide sequence ID" value="NZ_SLZR01000001.1"/>
</dbReference>
<keyword evidence="3" id="KW-1185">Reference proteome</keyword>
<keyword evidence="1" id="KW-0472">Membrane</keyword>
<protein>
    <submittedName>
        <fullName evidence="2">Uncharacterized protein</fullName>
    </submittedName>
</protein>
<keyword evidence="1" id="KW-1133">Transmembrane helix</keyword>
<feature type="transmembrane region" description="Helical" evidence="1">
    <location>
        <begin position="52"/>
        <end position="69"/>
    </location>
</feature>
<dbReference type="OrthoDB" id="9904221at2"/>
<accession>A0A4R3IDG8</accession>
<gene>
    <name evidence="2" type="ORF">BCF53_101159</name>
</gene>
<evidence type="ECO:0000256" key="1">
    <source>
        <dbReference type="SAM" id="Phobius"/>
    </source>
</evidence>
<dbReference type="AlphaFoldDB" id="A0A4R3IDG8"/>
<name>A0A4R3IDG8_9GAMM</name>
<sequence>MAIQRITTGAILMTLSLFTASLFLNSPYQLWGLMAVVGLITGASFRLGQRHVITGFGIGIALTLAREALTYGQLVKVTAPVYAAGYLFAVATTLLVSYLLLTLFVRRNAR</sequence>
<reference evidence="2 3" key="1">
    <citation type="submission" date="2019-03" db="EMBL/GenBank/DDBJ databases">
        <title>Genomic Encyclopedia of Archaeal and Bacterial Type Strains, Phase II (KMG-II): from individual species to whole genera.</title>
        <authorList>
            <person name="Goeker M."/>
        </authorList>
    </citation>
    <scope>NUCLEOTIDE SEQUENCE [LARGE SCALE GENOMIC DNA]</scope>
    <source>
        <strain evidence="2 3">DSM 15388</strain>
    </source>
</reference>
<evidence type="ECO:0000313" key="3">
    <source>
        <dbReference type="Proteomes" id="UP000295793"/>
    </source>
</evidence>
<feature type="transmembrane region" description="Helical" evidence="1">
    <location>
        <begin position="30"/>
        <end position="47"/>
    </location>
</feature>
<proteinExistence type="predicted"/>
<dbReference type="EMBL" id="SLZR01000001">
    <property type="protein sequence ID" value="TCS43816.1"/>
    <property type="molecule type" value="Genomic_DNA"/>
</dbReference>
<feature type="transmembrane region" description="Helical" evidence="1">
    <location>
        <begin position="81"/>
        <end position="105"/>
    </location>
</feature>
<evidence type="ECO:0000313" key="2">
    <source>
        <dbReference type="EMBL" id="TCS43816.1"/>
    </source>
</evidence>
<dbReference type="Proteomes" id="UP000295793">
    <property type="component" value="Unassembled WGS sequence"/>
</dbReference>
<keyword evidence="1" id="KW-0812">Transmembrane</keyword>
<comment type="caution">
    <text evidence="2">The sequence shown here is derived from an EMBL/GenBank/DDBJ whole genome shotgun (WGS) entry which is preliminary data.</text>
</comment>
<feature type="transmembrane region" description="Helical" evidence="1">
    <location>
        <begin position="7"/>
        <end position="24"/>
    </location>
</feature>
<organism evidence="2 3">
    <name type="scientific">Reinekea marinisedimentorum</name>
    <dbReference type="NCBI Taxonomy" id="230495"/>
    <lineage>
        <taxon>Bacteria</taxon>
        <taxon>Pseudomonadati</taxon>
        <taxon>Pseudomonadota</taxon>
        <taxon>Gammaproteobacteria</taxon>
        <taxon>Oceanospirillales</taxon>
        <taxon>Saccharospirillaceae</taxon>
        <taxon>Reinekea</taxon>
    </lineage>
</organism>